<dbReference type="InterPro" id="IPR000873">
    <property type="entry name" value="AMP-dep_synth/lig_dom"/>
</dbReference>
<dbReference type="InterPro" id="IPR042099">
    <property type="entry name" value="ANL_N_sf"/>
</dbReference>
<sequence>MQSLTNRLIGRMWGRALRRNDFQSRLERTLVTNGIVAPADRYLSWDKFTPVKLRMEEVHPGNIPPTTVSNFLKDHVEQFWSRTALCTKVEDKWVGRTFEQYYQEVQITAKAFLALGLGSKEGVGILGNNCPEWMIASVASIVSGGLSCGMYTTSSKQTVQFIADNVPVTILVIENQAFLNQILLGRNLTEVFPTVKKVILMEGAPNSSQHSSSFVLSWQQMLEVGRTESGSNLASVEKHHRANEACLIIYTSGTTGEPKGAMISHDNIVWSCKIVQEHFSWHQEDVLSYLPLSHVSGLMVDCYLTWSSGSTIYFGDKNVLKGTLPRFLQDVRPTRFLGVPRVWEKIGVAIQAKAAQGSSTKRALGMWARNKQMDHIRRKRSGDNKFDWSHSIAKRLVLSRVHEALGLDRAVAKDGLYSGAATLSAETFAYFQSLGINLQSIYGCSEATGPQTTNLSDSTSPPEFMGLPFLGVRNTILNPDKKGVGEVAVRSRNVFMGYLNDEPLTQESFTEDSGWFKTGDLGRFESDGSLELKGRIKELLITSGGKNISPIPIENRIKHALPELISNVVLVGEQRHYLTCLITPRVKIDPETTLPTTDLDDSVLQWLAIQGLTNVMTTFDLVREVETNAVLAKAIQSQIDLINESAQSKPECVQKFRVLPEDFSIHGGQLGPTLKLKRHRVMQQYKPIIDQMYLEG</sequence>
<keyword evidence="7" id="KW-1185">Reference proteome</keyword>
<keyword evidence="2" id="KW-0276">Fatty acid metabolism</keyword>
<dbReference type="Pfam" id="PF00501">
    <property type="entry name" value="AMP-binding"/>
    <property type="match status" value="1"/>
</dbReference>
<accession>A0A553N9C3</accession>
<dbReference type="EMBL" id="VCGU01000459">
    <property type="protein sequence ID" value="TRY61989.1"/>
    <property type="molecule type" value="Genomic_DNA"/>
</dbReference>
<dbReference type="Proteomes" id="UP000318571">
    <property type="component" value="Chromosome 8"/>
</dbReference>
<dbReference type="GO" id="GO:0016020">
    <property type="term" value="C:membrane"/>
    <property type="evidence" value="ECO:0007669"/>
    <property type="project" value="TreeGrafter"/>
</dbReference>
<keyword evidence="3" id="KW-0443">Lipid metabolism</keyword>
<dbReference type="Gene3D" id="3.40.50.12780">
    <property type="entry name" value="N-terminal domain of ligase-like"/>
    <property type="match status" value="1"/>
</dbReference>
<name>A0A553N9C3_TIGCA</name>
<dbReference type="PANTHER" id="PTHR43272">
    <property type="entry name" value="LONG-CHAIN-FATTY-ACID--COA LIGASE"/>
    <property type="match status" value="1"/>
</dbReference>
<dbReference type="PROSITE" id="PS00455">
    <property type="entry name" value="AMP_BINDING"/>
    <property type="match status" value="1"/>
</dbReference>
<dbReference type="EC" id="6.2.1.3" evidence="4"/>
<dbReference type="GO" id="GO:0004467">
    <property type="term" value="F:long-chain fatty acid-CoA ligase activity"/>
    <property type="evidence" value="ECO:0007669"/>
    <property type="project" value="UniProtKB-EC"/>
</dbReference>
<evidence type="ECO:0000256" key="1">
    <source>
        <dbReference type="ARBA" id="ARBA00022598"/>
    </source>
</evidence>
<evidence type="ECO:0000313" key="6">
    <source>
        <dbReference type="EMBL" id="TRY61989.1"/>
    </source>
</evidence>
<evidence type="ECO:0000259" key="5">
    <source>
        <dbReference type="Pfam" id="PF00501"/>
    </source>
</evidence>
<dbReference type="STRING" id="6832.A0A553N9C3"/>
<evidence type="ECO:0000256" key="2">
    <source>
        <dbReference type="ARBA" id="ARBA00022832"/>
    </source>
</evidence>
<keyword evidence="1" id="KW-0436">Ligase</keyword>
<gene>
    <name evidence="6" type="ORF">TCAL_10712</name>
</gene>
<proteinExistence type="predicted"/>
<organism evidence="6 7">
    <name type="scientific">Tigriopus californicus</name>
    <name type="common">Marine copepod</name>
    <dbReference type="NCBI Taxonomy" id="6832"/>
    <lineage>
        <taxon>Eukaryota</taxon>
        <taxon>Metazoa</taxon>
        <taxon>Ecdysozoa</taxon>
        <taxon>Arthropoda</taxon>
        <taxon>Crustacea</taxon>
        <taxon>Multicrustacea</taxon>
        <taxon>Hexanauplia</taxon>
        <taxon>Copepoda</taxon>
        <taxon>Harpacticoida</taxon>
        <taxon>Harpacticidae</taxon>
        <taxon>Tigriopus</taxon>
    </lineage>
</organism>
<comment type="caution">
    <text evidence="6">The sequence shown here is derived from an EMBL/GenBank/DDBJ whole genome shotgun (WGS) entry which is preliminary data.</text>
</comment>
<dbReference type="GO" id="GO:0005783">
    <property type="term" value="C:endoplasmic reticulum"/>
    <property type="evidence" value="ECO:0007669"/>
    <property type="project" value="TreeGrafter"/>
</dbReference>
<evidence type="ECO:0000256" key="3">
    <source>
        <dbReference type="ARBA" id="ARBA00023098"/>
    </source>
</evidence>
<dbReference type="Pfam" id="PF23562">
    <property type="entry name" value="AMP-binding_C_3"/>
    <property type="match status" value="1"/>
</dbReference>
<dbReference type="OMA" id="VYEANRS"/>
<protein>
    <recommendedName>
        <fullName evidence="4">long-chain-fatty-acid--CoA ligase</fullName>
        <ecNumber evidence="4">6.2.1.3</ecNumber>
    </recommendedName>
</protein>
<dbReference type="PANTHER" id="PTHR43272:SF32">
    <property type="entry name" value="AMP-DEPENDENT SYNTHETASE_LIGASE DOMAIN-CONTAINING PROTEIN"/>
    <property type="match status" value="1"/>
</dbReference>
<feature type="domain" description="AMP-dependent synthetase/ligase" evidence="5">
    <location>
        <begin position="74"/>
        <end position="499"/>
    </location>
</feature>
<dbReference type="OrthoDB" id="3633556at2759"/>
<evidence type="ECO:0000313" key="7">
    <source>
        <dbReference type="Proteomes" id="UP000318571"/>
    </source>
</evidence>
<evidence type="ECO:0000256" key="4">
    <source>
        <dbReference type="ARBA" id="ARBA00026121"/>
    </source>
</evidence>
<dbReference type="AlphaFoldDB" id="A0A553N9C3"/>
<dbReference type="InterPro" id="IPR020845">
    <property type="entry name" value="AMP-binding_CS"/>
</dbReference>
<reference evidence="6 7" key="1">
    <citation type="journal article" date="2018" name="Nat. Ecol. Evol.">
        <title>Genomic signatures of mitonuclear coevolution across populations of Tigriopus californicus.</title>
        <authorList>
            <person name="Barreto F.S."/>
            <person name="Watson E.T."/>
            <person name="Lima T.G."/>
            <person name="Willett C.S."/>
            <person name="Edmands S."/>
            <person name="Li W."/>
            <person name="Burton R.S."/>
        </authorList>
    </citation>
    <scope>NUCLEOTIDE SEQUENCE [LARGE SCALE GENOMIC DNA]</scope>
    <source>
        <strain evidence="6 7">San Diego</strain>
    </source>
</reference>
<dbReference type="SUPFAM" id="SSF56801">
    <property type="entry name" value="Acetyl-CoA synthetase-like"/>
    <property type="match status" value="1"/>
</dbReference>